<dbReference type="STRING" id="1855823.MCCS_14340"/>
<dbReference type="AlphaFoldDB" id="A0A1W7ABT6"/>
<name>A0A1W7ABT6_9STAP</name>
<dbReference type="EMBL" id="CP021059">
    <property type="protein sequence ID" value="ARQ07075.1"/>
    <property type="molecule type" value="Genomic_DNA"/>
</dbReference>
<protein>
    <submittedName>
        <fullName evidence="1">Uncharacterized protein</fullName>
    </submittedName>
</protein>
<organism evidence="1 2">
    <name type="scientific">Macrococcoides canis</name>
    <dbReference type="NCBI Taxonomy" id="1855823"/>
    <lineage>
        <taxon>Bacteria</taxon>
        <taxon>Bacillati</taxon>
        <taxon>Bacillota</taxon>
        <taxon>Bacilli</taxon>
        <taxon>Bacillales</taxon>
        <taxon>Staphylococcaceae</taxon>
        <taxon>Macrococcoides</taxon>
    </lineage>
</organism>
<evidence type="ECO:0000313" key="1">
    <source>
        <dbReference type="EMBL" id="ARQ07075.1"/>
    </source>
</evidence>
<evidence type="ECO:0000313" key="2">
    <source>
        <dbReference type="Proteomes" id="UP000194154"/>
    </source>
</evidence>
<dbReference type="KEGG" id="mcak:MCCS_14340"/>
<dbReference type="GeneID" id="35295550"/>
<gene>
    <name evidence="1" type="ORF">MCCS_14340</name>
</gene>
<accession>A0A1W7ABT6</accession>
<sequence length="67" mass="7891">MDKKYDVQFRTRDGNAGGGYMTDEKNISEIVEEMKTTINAEVFNIWEYDGKTRILVYNSEVKQMELF</sequence>
<reference evidence="1 2" key="1">
    <citation type="journal article" date="2017" name="Int. J. Syst. Evol. Microbiol.">
        <title>Macrococcus canis sp. nov., a skin bacterium associated with infections in dogs.</title>
        <authorList>
            <person name="Gobeli Brawand S."/>
            <person name="Cotting K."/>
            <person name="Gomez-Sanz E."/>
            <person name="Collaud A."/>
            <person name="Thomann A."/>
            <person name="Brodard I."/>
            <person name="Rodriguez-Campos S."/>
            <person name="Strauss C."/>
            <person name="Perreten V."/>
        </authorList>
    </citation>
    <scope>NUCLEOTIDE SEQUENCE [LARGE SCALE GENOMIC DNA]</scope>
    <source>
        <strain evidence="1 2">KM45013</strain>
    </source>
</reference>
<dbReference type="RefSeq" id="WP_086042702.1">
    <property type="nucleotide sequence ID" value="NZ_CBCRZA010000002.1"/>
</dbReference>
<keyword evidence="2" id="KW-1185">Reference proteome</keyword>
<dbReference type="Proteomes" id="UP000194154">
    <property type="component" value="Chromosome"/>
</dbReference>
<proteinExistence type="predicted"/>